<protein>
    <recommendedName>
        <fullName evidence="3">Gamma-glutamyltransferase</fullName>
    </recommendedName>
</protein>
<name>A0A7R9XSS9_MICPS</name>
<dbReference type="Gene3D" id="1.10.246.130">
    <property type="match status" value="1"/>
</dbReference>
<dbReference type="InterPro" id="IPR043138">
    <property type="entry name" value="GGT_lsub"/>
</dbReference>
<dbReference type="PANTHER" id="PTHR43881:SF1">
    <property type="entry name" value="GAMMA-GLUTAMYLTRANSPEPTIDASE (AFU_ORTHOLOGUE AFUA_4G13580)"/>
    <property type="match status" value="1"/>
</dbReference>
<dbReference type="InterPro" id="IPR043137">
    <property type="entry name" value="GGT_ssub_C"/>
</dbReference>
<sequence length="594" mass="61438">MTTTSPTPPDSAHAWGASATAMEFTSRRAPALGTRGMVASSQTLATEAGMRILRRGGNAADAAVAVAAALNVCEPTSTGIGGDAFALVYDAKTKKVSAVQGGGASPAALTLALCRDRGHLGTEIVPSTDALAVMVPGAPAVWEDVIQRHGSGAITLADALEPAIELAETGPPIGPVTAELWRRQEDLLRAQGATCMLTKDGVAPRAGERMPNPELANTFRALGSKGAMDGFYAGPIADAIVDAVASRGGVLTVEDLKRHRTSFPDAIATTYRGDVTVWEIPPPNHGLAALLALNLLEATLPDASKGEEGAEGGVARQHAMIDAMRVAFADTLEHCGDPTHADAARAKLSCDELVSKAYATARAKHAGLSPEKAAEGPEPGHPGVIGLRPSPDTVYFCVADGEGNAVSFINSNYDGFGTGIAPAGCGFTLQNRGHNFILQEGHVNCVGPNKRPYHTIIPGMATRTSDGSLYAAFGVMGGFMQPQGHLQVVSHMVDLGMDPQAALDHPRWCLGGVGSERGAASVLGATVAVEGETEGGSSRWRETTEALRGKGHPIEVVTGLDRTMFGRGQIIARDERGTLWGGSDPRGDGCALGF</sequence>
<dbReference type="AlphaFoldDB" id="A0A7R9XSS9"/>
<evidence type="ECO:0008006" key="3">
    <source>
        <dbReference type="Google" id="ProtNLM"/>
    </source>
</evidence>
<dbReference type="EMBL" id="HBDY01000199">
    <property type="protein sequence ID" value="CAD8226809.1"/>
    <property type="molecule type" value="Transcribed_RNA"/>
</dbReference>
<evidence type="ECO:0000313" key="2">
    <source>
        <dbReference type="EMBL" id="CAD8226809.1"/>
    </source>
</evidence>
<reference evidence="2" key="1">
    <citation type="submission" date="2021-01" db="EMBL/GenBank/DDBJ databases">
        <authorList>
            <person name="Corre E."/>
            <person name="Pelletier E."/>
            <person name="Niang G."/>
            <person name="Scheremetjew M."/>
            <person name="Finn R."/>
            <person name="Kale V."/>
            <person name="Holt S."/>
            <person name="Cochrane G."/>
            <person name="Meng A."/>
            <person name="Brown T."/>
            <person name="Cohen L."/>
        </authorList>
    </citation>
    <scope>NUCLEOTIDE SEQUENCE</scope>
    <source>
        <strain evidence="2">RCC1614</strain>
    </source>
</reference>
<organism evidence="2">
    <name type="scientific">Micromonas pusilla</name>
    <name type="common">Picoplanktonic green alga</name>
    <name type="synonym">Chromulina pusilla</name>
    <dbReference type="NCBI Taxonomy" id="38833"/>
    <lineage>
        <taxon>Eukaryota</taxon>
        <taxon>Viridiplantae</taxon>
        <taxon>Chlorophyta</taxon>
        <taxon>Mamiellophyceae</taxon>
        <taxon>Mamiellales</taxon>
        <taxon>Mamiellaceae</taxon>
        <taxon>Micromonas</taxon>
    </lineage>
</organism>
<dbReference type="Pfam" id="PF01019">
    <property type="entry name" value="G_glu_transpept"/>
    <property type="match status" value="1"/>
</dbReference>
<proteinExistence type="predicted"/>
<gene>
    <name evidence="2" type="ORF">MPUS1402_LOCUS133</name>
</gene>
<evidence type="ECO:0000256" key="1">
    <source>
        <dbReference type="SAM" id="MobiDB-lite"/>
    </source>
</evidence>
<dbReference type="Gene3D" id="3.60.20.40">
    <property type="match status" value="1"/>
</dbReference>
<feature type="region of interest" description="Disordered" evidence="1">
    <location>
        <begin position="365"/>
        <end position="385"/>
    </location>
</feature>
<accession>A0A7R9XSS9</accession>
<dbReference type="InterPro" id="IPR029055">
    <property type="entry name" value="Ntn_hydrolases_N"/>
</dbReference>
<dbReference type="PRINTS" id="PR01210">
    <property type="entry name" value="GGTRANSPTASE"/>
</dbReference>
<dbReference type="SUPFAM" id="SSF56235">
    <property type="entry name" value="N-terminal nucleophile aminohydrolases (Ntn hydrolases)"/>
    <property type="match status" value="1"/>
</dbReference>
<dbReference type="PANTHER" id="PTHR43881">
    <property type="entry name" value="GAMMA-GLUTAMYLTRANSPEPTIDASE (AFU_ORTHOLOGUE AFUA_4G13580)"/>
    <property type="match status" value="1"/>
</dbReference>
<dbReference type="InterPro" id="IPR052896">
    <property type="entry name" value="GGT-like_enzyme"/>
</dbReference>